<dbReference type="Proteomes" id="UP000050482">
    <property type="component" value="Unassembled WGS sequence"/>
</dbReference>
<keyword evidence="4" id="KW-1185">Reference proteome</keyword>
<dbReference type="PANTHER" id="PTHR45947:SF3">
    <property type="entry name" value="SULFOQUINOVOSYL TRANSFERASE SQD2"/>
    <property type="match status" value="1"/>
</dbReference>
<dbReference type="PATRIC" id="fig|471514.4.peg.2073"/>
<dbReference type="AlphaFoldDB" id="A0A0P9EL73"/>
<dbReference type="OrthoDB" id="139410at2"/>
<dbReference type="Pfam" id="PF00534">
    <property type="entry name" value="Glycos_transf_1"/>
    <property type="match status" value="1"/>
</dbReference>
<dbReference type="STRING" id="471514.AN477_22710"/>
<dbReference type="CDD" id="cd03801">
    <property type="entry name" value="GT4_PimA-like"/>
    <property type="match status" value="1"/>
</dbReference>
<feature type="domain" description="Glycosyl transferase family 1" evidence="1">
    <location>
        <begin position="191"/>
        <end position="361"/>
    </location>
</feature>
<dbReference type="InterPro" id="IPR028098">
    <property type="entry name" value="Glyco_trans_4-like_N"/>
</dbReference>
<dbReference type="SUPFAM" id="SSF53756">
    <property type="entry name" value="UDP-Glycosyltransferase/glycogen phosphorylase"/>
    <property type="match status" value="1"/>
</dbReference>
<evidence type="ECO:0008006" key="5">
    <source>
        <dbReference type="Google" id="ProtNLM"/>
    </source>
</evidence>
<dbReference type="RefSeq" id="WP_054971463.1">
    <property type="nucleotide sequence ID" value="NZ_LJCO01000107.1"/>
</dbReference>
<evidence type="ECO:0000313" key="4">
    <source>
        <dbReference type="Proteomes" id="UP000050482"/>
    </source>
</evidence>
<organism evidence="3 4">
    <name type="scientific">Alicyclobacillus ferrooxydans</name>
    <dbReference type="NCBI Taxonomy" id="471514"/>
    <lineage>
        <taxon>Bacteria</taxon>
        <taxon>Bacillati</taxon>
        <taxon>Bacillota</taxon>
        <taxon>Bacilli</taxon>
        <taxon>Bacillales</taxon>
        <taxon>Alicyclobacillaceae</taxon>
        <taxon>Alicyclobacillus</taxon>
    </lineage>
</organism>
<dbReference type="GO" id="GO:0016757">
    <property type="term" value="F:glycosyltransferase activity"/>
    <property type="evidence" value="ECO:0007669"/>
    <property type="project" value="InterPro"/>
</dbReference>
<dbReference type="EMBL" id="LJCO01000107">
    <property type="protein sequence ID" value="KPV39313.1"/>
    <property type="molecule type" value="Genomic_DNA"/>
</dbReference>
<feature type="domain" description="Glycosyltransferase subfamily 4-like N-terminal" evidence="2">
    <location>
        <begin position="16"/>
        <end position="184"/>
    </location>
</feature>
<reference evidence="3 4" key="1">
    <citation type="submission" date="2015-09" db="EMBL/GenBank/DDBJ databases">
        <title>Draft genome sequence of Alicyclobacillus ferrooxydans DSM 22381.</title>
        <authorList>
            <person name="Hemp J."/>
        </authorList>
    </citation>
    <scope>NUCLEOTIDE SEQUENCE [LARGE SCALE GENOMIC DNA]</scope>
    <source>
        <strain evidence="3 4">TC-34</strain>
    </source>
</reference>
<protein>
    <recommendedName>
        <fullName evidence="5">Glycosyl transferase family 1</fullName>
    </recommendedName>
</protein>
<dbReference type="Gene3D" id="3.40.50.2000">
    <property type="entry name" value="Glycogen Phosphorylase B"/>
    <property type="match status" value="2"/>
</dbReference>
<accession>A0A0P9EL73</accession>
<evidence type="ECO:0000259" key="2">
    <source>
        <dbReference type="Pfam" id="PF13439"/>
    </source>
</evidence>
<dbReference type="InterPro" id="IPR001296">
    <property type="entry name" value="Glyco_trans_1"/>
</dbReference>
<gene>
    <name evidence="3" type="ORF">AN477_22710</name>
</gene>
<dbReference type="InterPro" id="IPR050194">
    <property type="entry name" value="Glycosyltransferase_grp1"/>
</dbReference>
<name>A0A0P9EL73_9BACL</name>
<evidence type="ECO:0000259" key="1">
    <source>
        <dbReference type="Pfam" id="PF00534"/>
    </source>
</evidence>
<comment type="caution">
    <text evidence="3">The sequence shown here is derived from an EMBL/GenBank/DDBJ whole genome shotgun (WGS) entry which is preliminary data.</text>
</comment>
<sequence length="397" mass="44879">MRVLATGMEWFHENPGGLPRYFADYLDAWRRHDGDFKAVVQVRNRATLQDLPTDVRGVYSEQTDTLSIRRLWKTEIGAELGQGKYDVWNPHFAYYAWGAMSHPALRDMPVVTHFHGPWAYESAVEYSGVLKQVRFMLQKNIERRVYRQSDRFIVLSESFKQILIDNYHVPPRQIHVIPGGVDVDKFHPVTDREKVRFELGLPTHRTVLVCVRRLARRMGLERLIQAVSSLAKDFSEILLVVVGTGELASELRRLVDELHLEKHVIFAGRVSDDNLTKYYQAANFSVVPSISFEGFGLVTTESLACGTPVVGTRVGGTQEILQGLSPNLLVSGTEISDLVEGLGTVLSHPSEMPGPERCREYVLENYTWDVIIPQIQSVFHSAIGVSAKQMAYVAAER</sequence>
<dbReference type="PANTHER" id="PTHR45947">
    <property type="entry name" value="SULFOQUINOVOSYL TRANSFERASE SQD2"/>
    <property type="match status" value="1"/>
</dbReference>
<evidence type="ECO:0000313" key="3">
    <source>
        <dbReference type="EMBL" id="KPV39313.1"/>
    </source>
</evidence>
<proteinExistence type="predicted"/>
<dbReference type="Pfam" id="PF13439">
    <property type="entry name" value="Glyco_transf_4"/>
    <property type="match status" value="1"/>
</dbReference>